<feature type="compositionally biased region" description="Pro residues" evidence="1">
    <location>
        <begin position="46"/>
        <end position="56"/>
    </location>
</feature>
<name>A0AAD9L8D3_PAPLA</name>
<feature type="region of interest" description="Disordered" evidence="1">
    <location>
        <begin position="39"/>
        <end position="73"/>
    </location>
</feature>
<keyword evidence="3" id="KW-1185">Reference proteome</keyword>
<accession>A0AAD9L8D3</accession>
<dbReference type="Proteomes" id="UP001182556">
    <property type="component" value="Unassembled WGS sequence"/>
</dbReference>
<proteinExistence type="predicted"/>
<protein>
    <submittedName>
        <fullName evidence="2">Uncharacterized protein</fullName>
    </submittedName>
</protein>
<organism evidence="2 3">
    <name type="scientific">Papiliotrema laurentii</name>
    <name type="common">Cryptococcus laurentii</name>
    <dbReference type="NCBI Taxonomy" id="5418"/>
    <lineage>
        <taxon>Eukaryota</taxon>
        <taxon>Fungi</taxon>
        <taxon>Dikarya</taxon>
        <taxon>Basidiomycota</taxon>
        <taxon>Agaricomycotina</taxon>
        <taxon>Tremellomycetes</taxon>
        <taxon>Tremellales</taxon>
        <taxon>Rhynchogastremaceae</taxon>
        <taxon>Papiliotrema</taxon>
    </lineage>
</organism>
<evidence type="ECO:0000256" key="1">
    <source>
        <dbReference type="SAM" id="MobiDB-lite"/>
    </source>
</evidence>
<sequence length="349" mass="37949">MSSTVNMMLSLVTPRTPCDLLAALALSPTTTSVRRATSVPTFHVSPPTPPGSPSCPSPSHMADPPADDGIDEDNAETPLRVLATNEAKQLSLLLTQHFFPVRGSPKGLMKESIALAEKLHEAGIRWDKKRRVMGMHLRGIWEESQKLGTGRGVGAHGPMDLYVQGSFLSIAEEPHPLDPMPLPIDIDPASFAALPKLTLRAGLANSLPGVSHPFDPAWTFGYPAQHAPPPIVDYMELDVLSPITPVAAPRERQVAHTRKGWRERKKAGLKIRVDGPAVRKGWKAVAATPRTAVMLSSRRSTFARIMLRHSHAWVNKIARIKASRFSLGQPATAGVKSARRTSFGGWEVR</sequence>
<dbReference type="EMBL" id="JAODAN010000002">
    <property type="protein sequence ID" value="KAK1926392.1"/>
    <property type="molecule type" value="Genomic_DNA"/>
</dbReference>
<evidence type="ECO:0000313" key="2">
    <source>
        <dbReference type="EMBL" id="KAK1926392.1"/>
    </source>
</evidence>
<reference evidence="2" key="1">
    <citation type="submission" date="2023-02" db="EMBL/GenBank/DDBJ databases">
        <title>Identification and recombinant expression of a fungal hydrolase from Papiliotrema laurentii that hydrolyzes apple cutin and clears colloidal polyester polyurethane.</title>
        <authorList>
            <consortium name="DOE Joint Genome Institute"/>
            <person name="Roman V.A."/>
            <person name="Bojanowski C."/>
            <person name="Crable B.R."/>
            <person name="Wagner D.N."/>
            <person name="Hung C.S."/>
            <person name="Nadeau L.J."/>
            <person name="Schratz L."/>
            <person name="Haridas S."/>
            <person name="Pangilinan J."/>
            <person name="Lipzen A."/>
            <person name="Na H."/>
            <person name="Yan M."/>
            <person name="Ng V."/>
            <person name="Grigoriev I.V."/>
            <person name="Spatafora J.W."/>
            <person name="Barlow D."/>
            <person name="Biffinger J."/>
            <person name="Kelley-Loughnane N."/>
            <person name="Varaljay V.A."/>
            <person name="Crookes-Goodson W.J."/>
        </authorList>
    </citation>
    <scope>NUCLEOTIDE SEQUENCE</scope>
    <source>
        <strain evidence="2">5307AH</strain>
    </source>
</reference>
<gene>
    <name evidence="2" type="ORF">DB88DRAFT_521704</name>
</gene>
<comment type="caution">
    <text evidence="2">The sequence shown here is derived from an EMBL/GenBank/DDBJ whole genome shotgun (WGS) entry which is preliminary data.</text>
</comment>
<dbReference type="AlphaFoldDB" id="A0AAD9L8D3"/>
<evidence type="ECO:0000313" key="3">
    <source>
        <dbReference type="Proteomes" id="UP001182556"/>
    </source>
</evidence>